<reference evidence="1" key="1">
    <citation type="submission" date="2021-08" db="EMBL/GenBank/DDBJ databases">
        <title>Novel anaerobic bacterium isolated from sea squirt in East Sea, Republic of Korea.</title>
        <authorList>
            <person name="Nguyen T.H."/>
            <person name="Li Z."/>
            <person name="Lee Y.-J."/>
            <person name="Ko J."/>
            <person name="Kim S.-G."/>
        </authorList>
    </citation>
    <scope>NUCLEOTIDE SEQUENCE</scope>
    <source>
        <strain evidence="1">KCTC 25031</strain>
    </source>
</reference>
<dbReference type="EMBL" id="CP081303">
    <property type="protein sequence ID" value="QZE15169.1"/>
    <property type="molecule type" value="Genomic_DNA"/>
</dbReference>
<accession>A0AC61NPP6</accession>
<protein>
    <submittedName>
        <fullName evidence="1">Sulfatase-like hydrolase/transferase</fullName>
    </submittedName>
</protein>
<name>A0AC61NPP6_9BACT</name>
<keyword evidence="2" id="KW-1185">Reference proteome</keyword>
<gene>
    <name evidence="1" type="ORF">K4L44_04875</name>
</gene>
<evidence type="ECO:0000313" key="2">
    <source>
        <dbReference type="Proteomes" id="UP000826212"/>
    </source>
</evidence>
<organism evidence="1 2">
    <name type="scientific">Halosquirtibacter laminarini</name>
    <dbReference type="NCBI Taxonomy" id="3374600"/>
    <lineage>
        <taxon>Bacteria</taxon>
        <taxon>Pseudomonadati</taxon>
        <taxon>Bacteroidota</taxon>
        <taxon>Bacteroidia</taxon>
        <taxon>Marinilabiliales</taxon>
        <taxon>Prolixibacteraceae</taxon>
        <taxon>Halosquirtibacter</taxon>
    </lineage>
</organism>
<dbReference type="Proteomes" id="UP000826212">
    <property type="component" value="Chromosome"/>
</dbReference>
<proteinExistence type="predicted"/>
<evidence type="ECO:0000313" key="1">
    <source>
        <dbReference type="EMBL" id="QZE15169.1"/>
    </source>
</evidence>
<sequence>MRKILIWFLKTFLFWTLVFQIGRLVFSLYEWPQTSAYGITTIMKSFYHGIHQDFSASGYITMLNGLFLWVILILGMKRNRIFFKVLNSFLMVVVTIVTVVDSELYRNWGVHMDATPLLFLKTPKDALASTTLFQMFFILVIMICMFISIFWIYRKLFKTDIVYVKRKKSQRYSMIVSVLLVCAVMIIPIRGGFGIAPMNTGTVYFSKDLYPNHLAVNSSWNFLYSVSKMNKFAKPYNFMPNEKAKAIREDIFRKSAPRHVVLKEGQKPNVLLILMESFTGKMVGALGYKEYTPNLTRISKEGVLFNHIYSTGDRSDRGIVGVISGYPSEPTASIMKYPEKSQKLPFVTKVLKDEGYSADYYYGGDTDFANMHSYLTNAGFDRVIDMTYFDPKDYNSKWGVHDGIMLDYFLKDINKAAEDPSKPFFKMLFTLSSHEPFEVPMETVISGNSEQNKFLNSVTYSDRCLGKFYDEAKKQPWFKNTLIVFVADHGHRLPYNTKANDPKKYHIPLILAGGLVKQDSIVTKCGSNTDVPATILGQLGLPNNEFNYSKDLMDPNSSSFGYFVYNGGVGACVDSSKIVFDLNTQKVSYKENYDQKNLEKIQAVLQSAWNTFLGNEE</sequence>